<organism evidence="1 2">
    <name type="scientific">Clonostachys chloroleuca</name>
    <dbReference type="NCBI Taxonomy" id="1926264"/>
    <lineage>
        <taxon>Eukaryota</taxon>
        <taxon>Fungi</taxon>
        <taxon>Dikarya</taxon>
        <taxon>Ascomycota</taxon>
        <taxon>Pezizomycotina</taxon>
        <taxon>Sordariomycetes</taxon>
        <taxon>Hypocreomycetidae</taxon>
        <taxon>Hypocreales</taxon>
        <taxon>Bionectriaceae</taxon>
        <taxon>Clonostachys</taxon>
    </lineage>
</organism>
<proteinExistence type="predicted"/>
<gene>
    <name evidence="1" type="ORF">CCHLO57077_00014092</name>
</gene>
<dbReference type="EMBL" id="CABFNP030001333">
    <property type="protein sequence ID" value="CAI6099966.1"/>
    <property type="molecule type" value="Genomic_DNA"/>
</dbReference>
<evidence type="ECO:0000313" key="2">
    <source>
        <dbReference type="Proteomes" id="UP001160390"/>
    </source>
</evidence>
<reference evidence="1" key="1">
    <citation type="submission" date="2023-01" db="EMBL/GenBank/DDBJ databases">
        <authorList>
            <person name="Piombo E."/>
        </authorList>
    </citation>
    <scope>NUCLEOTIDE SEQUENCE</scope>
</reference>
<protein>
    <submittedName>
        <fullName evidence="1">Uncharacterized protein</fullName>
    </submittedName>
</protein>
<comment type="caution">
    <text evidence="1">The sequence shown here is derived from an EMBL/GenBank/DDBJ whole genome shotgun (WGS) entry which is preliminary data.</text>
</comment>
<dbReference type="AlphaFoldDB" id="A0AA35QDI2"/>
<accession>A0AA35QDI2</accession>
<sequence length="169" mass="18742">MAARINPRQDAMAGRWSEVLTCSGIHQSRKGEVYERSSGGIHGGASNLYLPLRLLRAATIVVGSGGFAVSSVLPKLCMRRRVCIFLNVTTDLRHTKPDGGFHDHGPQPKIEPGPRRIRLDRASPANIGVEADMDHVFFHFPRGKRVMGEARDWAMKDTFISLEPRGRTL</sequence>
<name>A0AA35QDI2_9HYPO</name>
<evidence type="ECO:0000313" key="1">
    <source>
        <dbReference type="EMBL" id="CAI6099966.1"/>
    </source>
</evidence>
<dbReference type="Proteomes" id="UP001160390">
    <property type="component" value="Unassembled WGS sequence"/>
</dbReference>
<keyword evidence="2" id="KW-1185">Reference proteome</keyword>